<keyword evidence="2" id="KW-1185">Reference proteome</keyword>
<dbReference type="FunCoup" id="A7TG57">
    <property type="interactions" value="48"/>
</dbReference>
<dbReference type="OrthoDB" id="5431245at2759"/>
<dbReference type="KEGG" id="vpo:Kpol_1028p90"/>
<dbReference type="AlphaFoldDB" id="A7TG57"/>
<protein>
    <submittedName>
        <fullName evidence="1">Uncharacterized protein</fullName>
    </submittedName>
</protein>
<dbReference type="EMBL" id="DS480385">
    <property type="protein sequence ID" value="EDO18814.1"/>
    <property type="molecule type" value="Genomic_DNA"/>
</dbReference>
<name>A7TG57_VANPO</name>
<evidence type="ECO:0000313" key="1">
    <source>
        <dbReference type="EMBL" id="EDO18814.1"/>
    </source>
</evidence>
<reference evidence="1 2" key="1">
    <citation type="journal article" date="2007" name="Proc. Natl. Acad. Sci. U.S.A.">
        <title>Independent sorting-out of thousands of duplicated gene pairs in two yeast species descended from a whole-genome duplication.</title>
        <authorList>
            <person name="Scannell D.R."/>
            <person name="Frank A.C."/>
            <person name="Conant G.C."/>
            <person name="Byrne K.P."/>
            <person name="Woolfit M."/>
            <person name="Wolfe K.H."/>
        </authorList>
    </citation>
    <scope>NUCLEOTIDE SEQUENCE [LARGE SCALE GENOMIC DNA]</scope>
    <source>
        <strain evidence="2">ATCC 22028 / DSM 70294 / BCRC 21397 / CBS 2163 / NBRC 10782 / NRRL Y-8283 / UCD 57-17</strain>
    </source>
</reference>
<dbReference type="GeneID" id="5547130"/>
<accession>A7TG57</accession>
<organism evidence="2">
    <name type="scientific">Vanderwaltozyma polyspora (strain ATCC 22028 / DSM 70294 / BCRC 21397 / CBS 2163 / NBRC 10782 / NRRL Y-8283 / UCD 57-17)</name>
    <name type="common">Kluyveromyces polysporus</name>
    <dbReference type="NCBI Taxonomy" id="436907"/>
    <lineage>
        <taxon>Eukaryota</taxon>
        <taxon>Fungi</taxon>
        <taxon>Dikarya</taxon>
        <taxon>Ascomycota</taxon>
        <taxon>Saccharomycotina</taxon>
        <taxon>Saccharomycetes</taxon>
        <taxon>Saccharomycetales</taxon>
        <taxon>Saccharomycetaceae</taxon>
        <taxon>Vanderwaltozyma</taxon>
    </lineage>
</organism>
<dbReference type="HOGENOM" id="CLU_2110782_0_0_1"/>
<dbReference type="RefSeq" id="XP_001646672.1">
    <property type="nucleotide sequence ID" value="XM_001646622.1"/>
</dbReference>
<proteinExistence type="predicted"/>
<sequence>MEYENSYLLINKVHSKLMSCTQRRKKQKKDFDLRVLVGHANLLDRLMDEYESSGSYDSDSDEDEYLVSAESEYIYYAPESANNQMITDNQHVPKRCCQEEEIQHLTPMVSRSEQH</sequence>
<evidence type="ECO:0000313" key="2">
    <source>
        <dbReference type="Proteomes" id="UP000000267"/>
    </source>
</evidence>
<gene>
    <name evidence="1" type="ORF">Kpol_1028p90</name>
</gene>
<dbReference type="Proteomes" id="UP000000267">
    <property type="component" value="Unassembled WGS sequence"/>
</dbReference>
<dbReference type="InParanoid" id="A7TG57"/>